<comment type="caution">
    <text evidence="4">The sequence shown here is derived from an EMBL/GenBank/DDBJ whole genome shotgun (WGS) entry which is preliminary data.</text>
</comment>
<sequence>MRRTFLVRQGYALSAVLWLLSGSAYAFDSQCKLPTEFHAVKPYALPANLPVESDRNVSLVNFWAVWCGPCLKELPMLSELAASSRTFDVKNLHVGDNDEAINGMFSRLSITNLSNAHIDDFDAVRELGFVGLPATLVTVNGAVEFHATGYLKTPAGELHQWLQCLGVSA</sequence>
<dbReference type="InterPro" id="IPR013766">
    <property type="entry name" value="Thioredoxin_domain"/>
</dbReference>
<dbReference type="OrthoDB" id="9799347at2"/>
<evidence type="ECO:0000256" key="2">
    <source>
        <dbReference type="SAM" id="SignalP"/>
    </source>
</evidence>
<dbReference type="PROSITE" id="PS00194">
    <property type="entry name" value="THIOREDOXIN_1"/>
    <property type="match status" value="1"/>
</dbReference>
<dbReference type="AlphaFoldDB" id="A0A135I9I1"/>
<dbReference type="EMBL" id="LNTY01000030">
    <property type="protein sequence ID" value="KXF82044.1"/>
    <property type="molecule type" value="Genomic_DNA"/>
</dbReference>
<evidence type="ECO:0000256" key="1">
    <source>
        <dbReference type="ARBA" id="ARBA00023284"/>
    </source>
</evidence>
<organism evidence="4 5">
    <name type="scientific">Enterovibrio coralii</name>
    <dbReference type="NCBI Taxonomy" id="294935"/>
    <lineage>
        <taxon>Bacteria</taxon>
        <taxon>Pseudomonadati</taxon>
        <taxon>Pseudomonadota</taxon>
        <taxon>Gammaproteobacteria</taxon>
        <taxon>Vibrionales</taxon>
        <taxon>Vibrionaceae</taxon>
        <taxon>Enterovibrio</taxon>
    </lineage>
</organism>
<dbReference type="InterPro" id="IPR017937">
    <property type="entry name" value="Thioredoxin_CS"/>
</dbReference>
<feature type="signal peptide" evidence="2">
    <location>
        <begin position="1"/>
        <end position="26"/>
    </location>
</feature>
<feature type="domain" description="Thioredoxin" evidence="3">
    <location>
        <begin position="31"/>
        <end position="167"/>
    </location>
</feature>
<dbReference type="STRING" id="294935.ATN88_19720"/>
<accession>A0A135I9I1</accession>
<dbReference type="InterPro" id="IPR036249">
    <property type="entry name" value="Thioredoxin-like_sf"/>
</dbReference>
<keyword evidence="1" id="KW-0676">Redox-active center</keyword>
<dbReference type="Proteomes" id="UP000070529">
    <property type="component" value="Unassembled WGS sequence"/>
</dbReference>
<protein>
    <recommendedName>
        <fullName evidence="3">Thioredoxin domain-containing protein</fullName>
    </recommendedName>
</protein>
<evidence type="ECO:0000313" key="4">
    <source>
        <dbReference type="EMBL" id="KXF82044.1"/>
    </source>
</evidence>
<dbReference type="RefSeq" id="WP_067414730.1">
    <property type="nucleotide sequence ID" value="NZ_LNTY01000030.1"/>
</dbReference>
<reference evidence="4 5" key="1">
    <citation type="submission" date="2015-11" db="EMBL/GenBank/DDBJ databases">
        <title>Genomic Taxonomy of the Vibrionaceae.</title>
        <authorList>
            <person name="Gomez-Gil B."/>
            <person name="Enciso-Ibarra J."/>
        </authorList>
    </citation>
    <scope>NUCLEOTIDE SEQUENCE [LARGE SCALE GENOMIC DNA]</scope>
    <source>
        <strain evidence="4 5">CAIM 912</strain>
    </source>
</reference>
<dbReference type="CDD" id="cd02966">
    <property type="entry name" value="TlpA_like_family"/>
    <property type="match status" value="1"/>
</dbReference>
<evidence type="ECO:0000259" key="3">
    <source>
        <dbReference type="PROSITE" id="PS51352"/>
    </source>
</evidence>
<name>A0A135I9I1_9GAMM</name>
<proteinExistence type="predicted"/>
<evidence type="ECO:0000313" key="5">
    <source>
        <dbReference type="Proteomes" id="UP000070529"/>
    </source>
</evidence>
<dbReference type="GO" id="GO:0015036">
    <property type="term" value="F:disulfide oxidoreductase activity"/>
    <property type="evidence" value="ECO:0007669"/>
    <property type="project" value="UniProtKB-ARBA"/>
</dbReference>
<dbReference type="Pfam" id="PF00085">
    <property type="entry name" value="Thioredoxin"/>
    <property type="match status" value="1"/>
</dbReference>
<feature type="chain" id="PRO_5007465781" description="Thioredoxin domain-containing protein" evidence="2">
    <location>
        <begin position="27"/>
        <end position="169"/>
    </location>
</feature>
<keyword evidence="5" id="KW-1185">Reference proteome</keyword>
<gene>
    <name evidence="4" type="ORF">ATN88_19720</name>
</gene>
<dbReference type="PROSITE" id="PS51352">
    <property type="entry name" value="THIOREDOXIN_2"/>
    <property type="match status" value="1"/>
</dbReference>
<dbReference type="SUPFAM" id="SSF52833">
    <property type="entry name" value="Thioredoxin-like"/>
    <property type="match status" value="1"/>
</dbReference>
<keyword evidence="2" id="KW-0732">Signal</keyword>
<dbReference type="Gene3D" id="3.40.30.10">
    <property type="entry name" value="Glutaredoxin"/>
    <property type="match status" value="1"/>
</dbReference>